<keyword evidence="2" id="KW-1185">Reference proteome</keyword>
<sequence>MKKIKLLLKPISIGVVILRKSINLIRTLLKAIQGFWFIRTKVHSFKKDNGHLHKSLDSLKPIIQEIDRVMSSPDLLHDKLSSVITKIQQGVQRKEDKTNPKIIDHEFHNMANQLHSILNEGLGLDSSGSRIIEAEPIVQQPFATQAQLTHFNHDLDDLSLEITRLEGHIQQLMNCYEIN</sequence>
<evidence type="ECO:0000313" key="1">
    <source>
        <dbReference type="EMBL" id="KTD76410.1"/>
    </source>
</evidence>
<dbReference type="EMBL" id="LNZB01000051">
    <property type="protein sequence ID" value="KTD76410.1"/>
    <property type="molecule type" value="Genomic_DNA"/>
</dbReference>
<dbReference type="STRING" id="66969.Lwal_2132"/>
<dbReference type="Proteomes" id="UP000054729">
    <property type="component" value="Unassembled WGS sequence"/>
</dbReference>
<gene>
    <name evidence="1" type="ORF">Lwal_2132</name>
</gene>
<dbReference type="RefSeq" id="WP_058480770.1">
    <property type="nucleotide sequence ID" value="NZ_CAAAIQ010000001.1"/>
</dbReference>
<dbReference type="AlphaFoldDB" id="A0A0W1A503"/>
<reference evidence="1 2" key="1">
    <citation type="submission" date="2015-11" db="EMBL/GenBank/DDBJ databases">
        <title>Genomic analysis of 38 Legionella species identifies large and diverse effector repertoires.</title>
        <authorList>
            <person name="Burstein D."/>
            <person name="Amaro F."/>
            <person name="Zusman T."/>
            <person name="Lifshitz Z."/>
            <person name="Cohen O."/>
            <person name="Gilbert J.A."/>
            <person name="Pupko T."/>
            <person name="Shuman H.A."/>
            <person name="Segal G."/>
        </authorList>
    </citation>
    <scope>NUCLEOTIDE SEQUENCE [LARGE SCALE GENOMIC DNA]</scope>
    <source>
        <strain evidence="1 2">ATCC 51914</strain>
    </source>
</reference>
<organism evidence="1 2">
    <name type="scientific">Legionella waltersii</name>
    <dbReference type="NCBI Taxonomy" id="66969"/>
    <lineage>
        <taxon>Bacteria</taxon>
        <taxon>Pseudomonadati</taxon>
        <taxon>Pseudomonadota</taxon>
        <taxon>Gammaproteobacteria</taxon>
        <taxon>Legionellales</taxon>
        <taxon>Legionellaceae</taxon>
        <taxon>Legionella</taxon>
    </lineage>
</organism>
<accession>A0A0W1A503</accession>
<proteinExistence type="predicted"/>
<evidence type="ECO:0000313" key="2">
    <source>
        <dbReference type="Proteomes" id="UP000054729"/>
    </source>
</evidence>
<name>A0A0W1A503_9GAMM</name>
<dbReference type="PATRIC" id="fig|66969.6.peg.2321"/>
<comment type="caution">
    <text evidence="1">The sequence shown here is derived from an EMBL/GenBank/DDBJ whole genome shotgun (WGS) entry which is preliminary data.</text>
</comment>
<protein>
    <submittedName>
        <fullName evidence="1">Uncharacterized protein</fullName>
    </submittedName>
</protein>